<organism evidence="2 3">
    <name type="scientific">Sphingomonas glacialis</name>
    <dbReference type="NCBI Taxonomy" id="658225"/>
    <lineage>
        <taxon>Bacteria</taxon>
        <taxon>Pseudomonadati</taxon>
        <taxon>Pseudomonadota</taxon>
        <taxon>Alphaproteobacteria</taxon>
        <taxon>Sphingomonadales</taxon>
        <taxon>Sphingomonadaceae</taxon>
        <taxon>Sphingomonas</taxon>
    </lineage>
</organism>
<keyword evidence="1" id="KW-1133">Transmembrane helix</keyword>
<protein>
    <submittedName>
        <fullName evidence="2">Uncharacterized protein</fullName>
    </submittedName>
</protein>
<proteinExistence type="predicted"/>
<dbReference type="Proteomes" id="UP000652430">
    <property type="component" value="Unassembled WGS sequence"/>
</dbReference>
<keyword evidence="1" id="KW-0472">Membrane</keyword>
<dbReference type="RefSeq" id="WP_189677421.1">
    <property type="nucleotide sequence ID" value="NZ_BNAQ01000006.1"/>
</dbReference>
<evidence type="ECO:0000313" key="3">
    <source>
        <dbReference type="Proteomes" id="UP000652430"/>
    </source>
</evidence>
<name>A0ABQ3LS29_9SPHN</name>
<evidence type="ECO:0000256" key="1">
    <source>
        <dbReference type="SAM" id="Phobius"/>
    </source>
</evidence>
<feature type="transmembrane region" description="Helical" evidence="1">
    <location>
        <begin position="103"/>
        <end position="125"/>
    </location>
</feature>
<reference evidence="3" key="1">
    <citation type="journal article" date="2019" name="Int. J. Syst. Evol. Microbiol.">
        <title>The Global Catalogue of Microorganisms (GCM) 10K type strain sequencing project: providing services to taxonomists for standard genome sequencing and annotation.</title>
        <authorList>
            <consortium name="The Broad Institute Genomics Platform"/>
            <consortium name="The Broad Institute Genome Sequencing Center for Infectious Disease"/>
            <person name="Wu L."/>
            <person name="Ma J."/>
        </authorList>
    </citation>
    <scope>NUCLEOTIDE SEQUENCE [LARGE SCALE GENOMIC DNA]</scope>
    <source>
        <strain evidence="3">CGMCC 1.8957</strain>
    </source>
</reference>
<sequence length="138" mass="14028">MFLAVPILMIVAFYMMRLMFTVTLNALPLLAGLAAFFVVRGADGSFVQALLAGGGVALAVTALGRVAIERSSTPLARGLILIAFAGPVAVIAFPMVWGLSAPVVGSALGCVAAAGSALVAGSIAWRKFAEPGGRPLRD</sequence>
<accession>A0ABQ3LS29</accession>
<gene>
    <name evidence="2" type="ORF">GCM10008023_36220</name>
</gene>
<keyword evidence="1" id="KW-0812">Transmembrane</keyword>
<feature type="transmembrane region" description="Helical" evidence="1">
    <location>
        <begin position="75"/>
        <end position="97"/>
    </location>
</feature>
<evidence type="ECO:0000313" key="2">
    <source>
        <dbReference type="EMBL" id="GHH24249.1"/>
    </source>
</evidence>
<dbReference type="EMBL" id="BNAQ01000006">
    <property type="protein sequence ID" value="GHH24249.1"/>
    <property type="molecule type" value="Genomic_DNA"/>
</dbReference>
<keyword evidence="3" id="KW-1185">Reference proteome</keyword>
<feature type="transmembrane region" description="Helical" evidence="1">
    <location>
        <begin position="51"/>
        <end position="68"/>
    </location>
</feature>
<comment type="caution">
    <text evidence="2">The sequence shown here is derived from an EMBL/GenBank/DDBJ whole genome shotgun (WGS) entry which is preliminary data.</text>
</comment>